<gene>
    <name evidence="7" type="ORF">J437_LFUL016528</name>
</gene>
<dbReference type="InterPro" id="IPR043504">
    <property type="entry name" value="Peptidase_S1_PA_chymotrypsin"/>
</dbReference>
<protein>
    <recommendedName>
        <fullName evidence="6">Peptidase S1 domain-containing protein</fullName>
    </recommendedName>
</protein>
<evidence type="ECO:0000256" key="1">
    <source>
        <dbReference type="ARBA" id="ARBA00022670"/>
    </source>
</evidence>
<reference evidence="7" key="1">
    <citation type="submission" date="2013-04" db="EMBL/GenBank/DDBJ databases">
        <authorList>
            <person name="Qu J."/>
            <person name="Murali S.C."/>
            <person name="Bandaranaike D."/>
            <person name="Bellair M."/>
            <person name="Blankenburg K."/>
            <person name="Chao H."/>
            <person name="Dinh H."/>
            <person name="Doddapaneni H."/>
            <person name="Downs B."/>
            <person name="Dugan-Rocha S."/>
            <person name="Elkadiri S."/>
            <person name="Gnanaolivu R.D."/>
            <person name="Hernandez B."/>
            <person name="Javaid M."/>
            <person name="Jayaseelan J.C."/>
            <person name="Lee S."/>
            <person name="Li M."/>
            <person name="Ming W."/>
            <person name="Munidasa M."/>
            <person name="Muniz J."/>
            <person name="Nguyen L."/>
            <person name="Ongeri F."/>
            <person name="Osuji N."/>
            <person name="Pu L.-L."/>
            <person name="Puazo M."/>
            <person name="Qu C."/>
            <person name="Quiroz J."/>
            <person name="Raj R."/>
            <person name="Weissenberger G."/>
            <person name="Xin Y."/>
            <person name="Zou X."/>
            <person name="Han Y."/>
            <person name="Richards S."/>
            <person name="Worley K."/>
            <person name="Muzny D."/>
            <person name="Gibbs R."/>
        </authorList>
    </citation>
    <scope>NUCLEOTIDE SEQUENCE</scope>
    <source>
        <strain evidence="7">Sampled in the wild</strain>
    </source>
</reference>
<name>A0A8K0KLU1_LADFU</name>
<accession>A0A8K0KLU1</accession>
<dbReference type="InterPro" id="IPR001254">
    <property type="entry name" value="Trypsin_dom"/>
</dbReference>
<dbReference type="PROSITE" id="PS00135">
    <property type="entry name" value="TRYPSIN_SER"/>
    <property type="match status" value="1"/>
</dbReference>
<organism evidence="7 8">
    <name type="scientific">Ladona fulva</name>
    <name type="common">Scarce chaser dragonfly</name>
    <name type="synonym">Libellula fulva</name>
    <dbReference type="NCBI Taxonomy" id="123851"/>
    <lineage>
        <taxon>Eukaryota</taxon>
        <taxon>Metazoa</taxon>
        <taxon>Ecdysozoa</taxon>
        <taxon>Arthropoda</taxon>
        <taxon>Hexapoda</taxon>
        <taxon>Insecta</taxon>
        <taxon>Pterygota</taxon>
        <taxon>Palaeoptera</taxon>
        <taxon>Odonata</taxon>
        <taxon>Epiprocta</taxon>
        <taxon>Anisoptera</taxon>
        <taxon>Libelluloidea</taxon>
        <taxon>Libellulidae</taxon>
        <taxon>Ladona</taxon>
    </lineage>
</organism>
<keyword evidence="8" id="KW-1185">Reference proteome</keyword>
<evidence type="ECO:0000256" key="4">
    <source>
        <dbReference type="ARBA" id="ARBA00023157"/>
    </source>
</evidence>
<dbReference type="PANTHER" id="PTHR24264:SF54">
    <property type="entry name" value="PEPTIDASE S1 DOMAIN-CONTAINING PROTEIN"/>
    <property type="match status" value="1"/>
</dbReference>
<evidence type="ECO:0000256" key="3">
    <source>
        <dbReference type="ARBA" id="ARBA00022825"/>
    </source>
</evidence>
<dbReference type="Proteomes" id="UP000792457">
    <property type="component" value="Unassembled WGS sequence"/>
</dbReference>
<keyword evidence="4" id="KW-1015">Disulfide bond</keyword>
<dbReference type="GO" id="GO:0006508">
    <property type="term" value="P:proteolysis"/>
    <property type="evidence" value="ECO:0007669"/>
    <property type="project" value="UniProtKB-KW"/>
</dbReference>
<dbReference type="Pfam" id="PF00089">
    <property type="entry name" value="Trypsin"/>
    <property type="match status" value="1"/>
</dbReference>
<dbReference type="PRINTS" id="PR00722">
    <property type="entry name" value="CHYMOTRYPSIN"/>
</dbReference>
<evidence type="ECO:0000256" key="5">
    <source>
        <dbReference type="ARBA" id="ARBA00024195"/>
    </source>
</evidence>
<keyword evidence="3" id="KW-0720">Serine protease</keyword>
<keyword evidence="2" id="KW-0378">Hydrolase</keyword>
<dbReference type="AlphaFoldDB" id="A0A8K0KLU1"/>
<evidence type="ECO:0000259" key="6">
    <source>
        <dbReference type="PROSITE" id="PS50240"/>
    </source>
</evidence>
<dbReference type="GO" id="GO:0004252">
    <property type="term" value="F:serine-type endopeptidase activity"/>
    <property type="evidence" value="ECO:0007669"/>
    <property type="project" value="InterPro"/>
</dbReference>
<evidence type="ECO:0000313" key="8">
    <source>
        <dbReference type="Proteomes" id="UP000792457"/>
    </source>
</evidence>
<dbReference type="Gene3D" id="2.40.10.10">
    <property type="entry name" value="Trypsin-like serine proteases"/>
    <property type="match status" value="1"/>
</dbReference>
<dbReference type="InterPro" id="IPR009003">
    <property type="entry name" value="Peptidase_S1_PA"/>
</dbReference>
<reference evidence="7" key="2">
    <citation type="submission" date="2017-10" db="EMBL/GenBank/DDBJ databases">
        <title>Ladona fulva Genome sequencing and assembly.</title>
        <authorList>
            <person name="Murali S."/>
            <person name="Richards S."/>
            <person name="Bandaranaike D."/>
            <person name="Bellair M."/>
            <person name="Blankenburg K."/>
            <person name="Chao H."/>
            <person name="Dinh H."/>
            <person name="Doddapaneni H."/>
            <person name="Dugan-Rocha S."/>
            <person name="Elkadiri S."/>
            <person name="Gnanaolivu R."/>
            <person name="Hernandez B."/>
            <person name="Skinner E."/>
            <person name="Javaid M."/>
            <person name="Lee S."/>
            <person name="Li M."/>
            <person name="Ming W."/>
            <person name="Munidasa M."/>
            <person name="Muniz J."/>
            <person name="Nguyen L."/>
            <person name="Hughes D."/>
            <person name="Osuji N."/>
            <person name="Pu L.-L."/>
            <person name="Puazo M."/>
            <person name="Qu C."/>
            <person name="Quiroz J."/>
            <person name="Raj R."/>
            <person name="Weissenberger G."/>
            <person name="Xin Y."/>
            <person name="Zou X."/>
            <person name="Han Y."/>
            <person name="Worley K."/>
            <person name="Muzny D."/>
            <person name="Gibbs R."/>
        </authorList>
    </citation>
    <scope>NUCLEOTIDE SEQUENCE</scope>
    <source>
        <strain evidence="7">Sampled in the wild</strain>
    </source>
</reference>
<comment type="caution">
    <text evidence="7">The sequence shown here is derived from an EMBL/GenBank/DDBJ whole genome shotgun (WGS) entry which is preliminary data.</text>
</comment>
<evidence type="ECO:0000313" key="7">
    <source>
        <dbReference type="EMBL" id="KAG8235995.1"/>
    </source>
</evidence>
<dbReference type="EMBL" id="KZ308976">
    <property type="protein sequence ID" value="KAG8235995.1"/>
    <property type="molecule type" value="Genomic_DNA"/>
</dbReference>
<sequence>MHFLHKNVYAFIRGPAQWVLLGTVDLENSVHGQTHPVIGRYRHPEYSDNAKYNDLALLEIGPALENHSQPTVSKEIHPICLPDWDEESDKGEAVATGWGRVCFGGETSSVLMKVTLDVLNRSKCEETFSREIKYGTSLNKGIDSTMVCAGKLCGGKDTCQGDSGGPLHVPLVRNCMHKLLGVTSFGNFCGCKNSPGVYMRVSSYLSWIESIVWK</sequence>
<dbReference type="PANTHER" id="PTHR24264">
    <property type="entry name" value="TRYPSIN-RELATED"/>
    <property type="match status" value="1"/>
</dbReference>
<proteinExistence type="inferred from homology"/>
<dbReference type="InterPro" id="IPR001314">
    <property type="entry name" value="Peptidase_S1A"/>
</dbReference>
<dbReference type="CDD" id="cd00190">
    <property type="entry name" value="Tryp_SPc"/>
    <property type="match status" value="1"/>
</dbReference>
<dbReference type="FunFam" id="2.40.10.10:FF:000002">
    <property type="entry name" value="Transmembrane protease serine"/>
    <property type="match status" value="1"/>
</dbReference>
<keyword evidence="1" id="KW-0645">Protease</keyword>
<feature type="domain" description="Peptidase S1" evidence="6">
    <location>
        <begin position="1"/>
        <end position="213"/>
    </location>
</feature>
<comment type="similarity">
    <text evidence="5">Belongs to the peptidase S1 family. CLIP subfamily.</text>
</comment>
<evidence type="ECO:0000256" key="2">
    <source>
        <dbReference type="ARBA" id="ARBA00022801"/>
    </source>
</evidence>
<dbReference type="InterPro" id="IPR033116">
    <property type="entry name" value="TRYPSIN_SER"/>
</dbReference>
<dbReference type="OrthoDB" id="6339452at2759"/>
<dbReference type="SUPFAM" id="SSF50494">
    <property type="entry name" value="Trypsin-like serine proteases"/>
    <property type="match status" value="1"/>
</dbReference>
<dbReference type="GO" id="GO:0005615">
    <property type="term" value="C:extracellular space"/>
    <property type="evidence" value="ECO:0007669"/>
    <property type="project" value="TreeGrafter"/>
</dbReference>
<dbReference type="SMART" id="SM00020">
    <property type="entry name" value="Tryp_SPc"/>
    <property type="match status" value="1"/>
</dbReference>
<dbReference type="InterPro" id="IPR050127">
    <property type="entry name" value="Serine_Proteases_S1"/>
</dbReference>
<dbReference type="PROSITE" id="PS50240">
    <property type="entry name" value="TRYPSIN_DOM"/>
    <property type="match status" value="1"/>
</dbReference>